<dbReference type="Proteomes" id="UP001345963">
    <property type="component" value="Unassembled WGS sequence"/>
</dbReference>
<dbReference type="PANTHER" id="PTHR46791">
    <property type="entry name" value="EXPRESSED PROTEIN"/>
    <property type="match status" value="1"/>
</dbReference>
<name>A0ABU7A8B4_9TELE</name>
<feature type="domain" description="Integrase core" evidence="1">
    <location>
        <begin position="6"/>
        <end position="98"/>
    </location>
</feature>
<gene>
    <name evidence="2" type="ORF">ATANTOWER_028047</name>
</gene>
<reference evidence="2 3" key="1">
    <citation type="submission" date="2021-07" db="EMBL/GenBank/DDBJ databases">
        <authorList>
            <person name="Palmer J.M."/>
        </authorList>
    </citation>
    <scope>NUCLEOTIDE SEQUENCE [LARGE SCALE GENOMIC DNA]</scope>
    <source>
        <strain evidence="2 3">AT_MEX2019</strain>
        <tissue evidence="2">Muscle</tissue>
    </source>
</reference>
<keyword evidence="3" id="KW-1185">Reference proteome</keyword>
<evidence type="ECO:0000313" key="2">
    <source>
        <dbReference type="EMBL" id="MED6234371.1"/>
    </source>
</evidence>
<evidence type="ECO:0000259" key="1">
    <source>
        <dbReference type="Pfam" id="PF24764"/>
    </source>
</evidence>
<dbReference type="EMBL" id="JAHUTI010006971">
    <property type="protein sequence ID" value="MED6234371.1"/>
    <property type="molecule type" value="Genomic_DNA"/>
</dbReference>
<proteinExistence type="predicted"/>
<sequence length="165" mass="19237">MQRFLHNEKENGFDCVILGPSIGNQRIERWWCTLRSECAQIWMDHFDQLKADGYFVDSFLDKSLIQFCFLQTIQMELDEVVHAWNDHRIRSTNNPRAPNGRPTLMHAVPNLYGAPNFLQPASQTELEICLEECLFKDFPCDVDVFHLCTELMTELDPAQKEADNK</sequence>
<dbReference type="PANTHER" id="PTHR46791:SF13">
    <property type="entry name" value="CLR5 DOMAIN-CONTAINING PROTEIN"/>
    <property type="match status" value="1"/>
</dbReference>
<protein>
    <recommendedName>
        <fullName evidence="1">Integrase core domain-containing protein</fullName>
    </recommendedName>
</protein>
<evidence type="ECO:0000313" key="3">
    <source>
        <dbReference type="Proteomes" id="UP001345963"/>
    </source>
</evidence>
<organism evidence="2 3">
    <name type="scientific">Ataeniobius toweri</name>
    <dbReference type="NCBI Taxonomy" id="208326"/>
    <lineage>
        <taxon>Eukaryota</taxon>
        <taxon>Metazoa</taxon>
        <taxon>Chordata</taxon>
        <taxon>Craniata</taxon>
        <taxon>Vertebrata</taxon>
        <taxon>Euteleostomi</taxon>
        <taxon>Actinopterygii</taxon>
        <taxon>Neopterygii</taxon>
        <taxon>Teleostei</taxon>
        <taxon>Neoteleostei</taxon>
        <taxon>Acanthomorphata</taxon>
        <taxon>Ovalentaria</taxon>
        <taxon>Atherinomorphae</taxon>
        <taxon>Cyprinodontiformes</taxon>
        <taxon>Goodeidae</taxon>
        <taxon>Ataeniobius</taxon>
    </lineage>
</organism>
<dbReference type="InterPro" id="IPR058913">
    <property type="entry name" value="Integrase_dom_put"/>
</dbReference>
<comment type="caution">
    <text evidence="2">The sequence shown here is derived from an EMBL/GenBank/DDBJ whole genome shotgun (WGS) entry which is preliminary data.</text>
</comment>
<accession>A0ABU7A8B4</accession>
<dbReference type="Pfam" id="PF24764">
    <property type="entry name" value="rva_4"/>
    <property type="match status" value="1"/>
</dbReference>